<reference evidence="6" key="1">
    <citation type="submission" date="2016-07" db="EMBL/GenBank/DDBJ databases">
        <authorList>
            <person name="Florea S."/>
            <person name="Webb J.S."/>
            <person name="Jaromczyk J."/>
            <person name="Schardl C.L."/>
        </authorList>
    </citation>
    <scope>NUCLEOTIDE SEQUENCE [LARGE SCALE GENOMIC DNA]</scope>
    <source>
        <strain evidence="6">MIT 01-6242</strain>
    </source>
</reference>
<dbReference type="AlphaFoldDB" id="A0A1B1U7P4"/>
<proteinExistence type="predicted"/>
<evidence type="ECO:0000313" key="6">
    <source>
        <dbReference type="Proteomes" id="UP000092884"/>
    </source>
</evidence>
<dbReference type="KEGG" id="het:BBW65_07130"/>
<evidence type="ECO:0000256" key="3">
    <source>
        <dbReference type="ARBA" id="ARBA00023163"/>
    </source>
</evidence>
<dbReference type="Gene3D" id="2.10.109.10">
    <property type="entry name" value="Umud Fragment, subunit A"/>
    <property type="match status" value="1"/>
</dbReference>
<accession>A0A1B1U7P4</accession>
<dbReference type="InterPro" id="IPR039418">
    <property type="entry name" value="LexA-like"/>
</dbReference>
<dbReference type="PANTHER" id="PTHR40661:SF3">
    <property type="entry name" value="FELS-1 PROPHAGE TRANSCRIPTIONAL REGULATOR"/>
    <property type="match status" value="1"/>
</dbReference>
<feature type="domain" description="Peptidase S24/S26A/S26B/S26C" evidence="4">
    <location>
        <begin position="25"/>
        <end position="126"/>
    </location>
</feature>
<organism evidence="5 6">
    <name type="scientific">Helicobacter enhydrae</name>
    <dbReference type="NCBI Taxonomy" id="222136"/>
    <lineage>
        <taxon>Bacteria</taxon>
        <taxon>Pseudomonadati</taxon>
        <taxon>Campylobacterota</taxon>
        <taxon>Epsilonproteobacteria</taxon>
        <taxon>Campylobacterales</taxon>
        <taxon>Helicobacteraceae</taxon>
        <taxon>Helicobacter</taxon>
    </lineage>
</organism>
<dbReference type="SUPFAM" id="SSF51306">
    <property type="entry name" value="LexA/Signal peptidase"/>
    <property type="match status" value="1"/>
</dbReference>
<keyword evidence="2" id="KW-0238">DNA-binding</keyword>
<dbReference type="GO" id="GO:0003677">
    <property type="term" value="F:DNA binding"/>
    <property type="evidence" value="ECO:0007669"/>
    <property type="project" value="UniProtKB-KW"/>
</dbReference>
<dbReference type="InterPro" id="IPR036286">
    <property type="entry name" value="LexA/Signal_pep-like_sf"/>
</dbReference>
<evidence type="ECO:0000256" key="1">
    <source>
        <dbReference type="ARBA" id="ARBA00023015"/>
    </source>
</evidence>
<evidence type="ECO:0000313" key="5">
    <source>
        <dbReference type="EMBL" id="ANV98789.1"/>
    </source>
</evidence>
<protein>
    <submittedName>
        <fullName evidence="5">Transcriptional regulator</fullName>
    </submittedName>
</protein>
<dbReference type="STRING" id="222136.BBW65_07130"/>
<dbReference type="PANTHER" id="PTHR40661">
    <property type="match status" value="1"/>
</dbReference>
<dbReference type="Pfam" id="PF00717">
    <property type="entry name" value="Peptidase_S24"/>
    <property type="match status" value="1"/>
</dbReference>
<name>A0A1B1U7P4_9HELI</name>
<dbReference type="EMBL" id="CP016503">
    <property type="protein sequence ID" value="ANV98789.1"/>
    <property type="molecule type" value="Genomic_DNA"/>
</dbReference>
<dbReference type="InterPro" id="IPR015927">
    <property type="entry name" value="Peptidase_S24_S26A/B/C"/>
</dbReference>
<evidence type="ECO:0000259" key="4">
    <source>
        <dbReference type="Pfam" id="PF00717"/>
    </source>
</evidence>
<gene>
    <name evidence="5" type="ORF">BBW65_07130</name>
</gene>
<keyword evidence="3" id="KW-0804">Transcription</keyword>
<keyword evidence="6" id="KW-1185">Reference proteome</keyword>
<sequence length="131" mass="14865">MPKLTLHAQAGGGNELLDLCCYESGETLTIDKAFFKSIPQHKLKAIKVEGYSMIPMLYPDSWVIFEESREFKGDGLYIINYANQLMVKLLQLDPARNILDIISANKDYKSYSISESQIEFIVIGKVLRCII</sequence>
<dbReference type="Proteomes" id="UP000092884">
    <property type="component" value="Chromosome"/>
</dbReference>
<keyword evidence="1" id="KW-0805">Transcription regulation</keyword>
<evidence type="ECO:0000256" key="2">
    <source>
        <dbReference type="ARBA" id="ARBA00023125"/>
    </source>
</evidence>
<dbReference type="CDD" id="cd06529">
    <property type="entry name" value="S24_LexA-like"/>
    <property type="match status" value="1"/>
</dbReference>